<protein>
    <submittedName>
        <fullName evidence="2">GNAT family N-acetyltransferase</fullName>
    </submittedName>
</protein>
<dbReference type="SUPFAM" id="SSF55729">
    <property type="entry name" value="Acyl-CoA N-acyltransferases (Nat)"/>
    <property type="match status" value="1"/>
</dbReference>
<proteinExistence type="predicted"/>
<feature type="domain" description="N-acetyltransferase" evidence="1">
    <location>
        <begin position="5"/>
        <end position="144"/>
    </location>
</feature>
<dbReference type="InterPro" id="IPR000182">
    <property type="entry name" value="GNAT_dom"/>
</dbReference>
<name>A0ABW2SQR1_9ACTO</name>
<evidence type="ECO:0000259" key="1">
    <source>
        <dbReference type="PROSITE" id="PS51186"/>
    </source>
</evidence>
<sequence length="144" mass="15286">MSATTEIVAVTDPRLPGLLALDQMTLSDYPGGDATRHPALTPVRAAPGPHRFGSGVFDEGGLLLAITYVDVSADARAETDFTVVRPGHRGLGLGRAVKAASVLALLERHVRVFRTGGAAENTAIIAVNRALGYVRDEEWVTLER</sequence>
<reference evidence="3" key="1">
    <citation type="journal article" date="2019" name="Int. J. Syst. Evol. Microbiol.">
        <title>The Global Catalogue of Microorganisms (GCM) 10K type strain sequencing project: providing services to taxonomists for standard genome sequencing and annotation.</title>
        <authorList>
            <consortium name="The Broad Institute Genomics Platform"/>
            <consortium name="The Broad Institute Genome Sequencing Center for Infectious Disease"/>
            <person name="Wu L."/>
            <person name="Ma J."/>
        </authorList>
    </citation>
    <scope>NUCLEOTIDE SEQUENCE [LARGE SCALE GENOMIC DNA]</scope>
    <source>
        <strain evidence="3">CCUG 56698</strain>
    </source>
</reference>
<organism evidence="2 3">
    <name type="scientific">Schaalia naturae</name>
    <dbReference type="NCBI Taxonomy" id="635203"/>
    <lineage>
        <taxon>Bacteria</taxon>
        <taxon>Bacillati</taxon>
        <taxon>Actinomycetota</taxon>
        <taxon>Actinomycetes</taxon>
        <taxon>Actinomycetales</taxon>
        <taxon>Actinomycetaceae</taxon>
        <taxon>Schaalia</taxon>
    </lineage>
</organism>
<evidence type="ECO:0000313" key="2">
    <source>
        <dbReference type="EMBL" id="MFC7581693.1"/>
    </source>
</evidence>
<dbReference type="PROSITE" id="PS51186">
    <property type="entry name" value="GNAT"/>
    <property type="match status" value="1"/>
</dbReference>
<dbReference type="InterPro" id="IPR016181">
    <property type="entry name" value="Acyl_CoA_acyltransferase"/>
</dbReference>
<dbReference type="Gene3D" id="3.40.630.30">
    <property type="match status" value="1"/>
</dbReference>
<accession>A0ABW2SQR1</accession>
<gene>
    <name evidence="2" type="ORF">ACFQWG_10855</name>
</gene>
<dbReference type="Proteomes" id="UP001596527">
    <property type="component" value="Unassembled WGS sequence"/>
</dbReference>
<comment type="caution">
    <text evidence="2">The sequence shown here is derived from an EMBL/GenBank/DDBJ whole genome shotgun (WGS) entry which is preliminary data.</text>
</comment>
<evidence type="ECO:0000313" key="3">
    <source>
        <dbReference type="Proteomes" id="UP001596527"/>
    </source>
</evidence>
<keyword evidence="3" id="KW-1185">Reference proteome</keyword>
<dbReference type="RefSeq" id="WP_380975207.1">
    <property type="nucleotide sequence ID" value="NZ_JBHTEF010000001.1"/>
</dbReference>
<dbReference type="EMBL" id="JBHTEF010000001">
    <property type="protein sequence ID" value="MFC7581693.1"/>
    <property type="molecule type" value="Genomic_DNA"/>
</dbReference>